<name>A0AAV7D117_ENGPU</name>
<evidence type="ECO:0008006" key="3">
    <source>
        <dbReference type="Google" id="ProtNLM"/>
    </source>
</evidence>
<dbReference type="AlphaFoldDB" id="A0AAV7D117"/>
<comment type="caution">
    <text evidence="1">The sequence shown here is derived from an EMBL/GenBank/DDBJ whole genome shotgun (WGS) entry which is preliminary data.</text>
</comment>
<sequence>MPVLSASGPLWTCTLRTVGPTWLLVYRFFWVWVQNSRKTSLIRGLFTAVKPGPRAGVRMCDTGIRRDSRRLNTCDSSGRLMSLISARTEILELRVLYPRAERGRSSRILLGPAQEK</sequence>
<keyword evidence="2" id="KW-1185">Reference proteome</keyword>
<evidence type="ECO:0000313" key="2">
    <source>
        <dbReference type="Proteomes" id="UP000824782"/>
    </source>
</evidence>
<organism evidence="1 2">
    <name type="scientific">Engystomops pustulosus</name>
    <name type="common">Tungara frog</name>
    <name type="synonym">Physalaemus pustulosus</name>
    <dbReference type="NCBI Taxonomy" id="76066"/>
    <lineage>
        <taxon>Eukaryota</taxon>
        <taxon>Metazoa</taxon>
        <taxon>Chordata</taxon>
        <taxon>Craniata</taxon>
        <taxon>Vertebrata</taxon>
        <taxon>Euteleostomi</taxon>
        <taxon>Amphibia</taxon>
        <taxon>Batrachia</taxon>
        <taxon>Anura</taxon>
        <taxon>Neobatrachia</taxon>
        <taxon>Hyloidea</taxon>
        <taxon>Leptodactylidae</taxon>
        <taxon>Leiuperinae</taxon>
        <taxon>Engystomops</taxon>
    </lineage>
</organism>
<reference evidence="1" key="1">
    <citation type="thesis" date="2020" institute="ProQuest LLC" country="789 East Eisenhower Parkway, Ann Arbor, MI, USA">
        <title>Comparative Genomics and Chromosome Evolution.</title>
        <authorList>
            <person name="Mudd A.B."/>
        </authorList>
    </citation>
    <scope>NUCLEOTIDE SEQUENCE</scope>
    <source>
        <strain evidence="1">237g6f4</strain>
        <tissue evidence="1">Blood</tissue>
    </source>
</reference>
<dbReference type="Proteomes" id="UP000824782">
    <property type="component" value="Unassembled WGS sequence"/>
</dbReference>
<protein>
    <recommendedName>
        <fullName evidence="3">Secreted protein</fullName>
    </recommendedName>
</protein>
<accession>A0AAV7D117</accession>
<dbReference type="EMBL" id="WNYA01000002">
    <property type="protein sequence ID" value="KAG8590868.1"/>
    <property type="molecule type" value="Genomic_DNA"/>
</dbReference>
<gene>
    <name evidence="1" type="ORF">GDO81_006945</name>
</gene>
<proteinExistence type="predicted"/>
<evidence type="ECO:0000313" key="1">
    <source>
        <dbReference type="EMBL" id="KAG8590868.1"/>
    </source>
</evidence>